<feature type="compositionally biased region" description="Basic and acidic residues" evidence="2">
    <location>
        <begin position="562"/>
        <end position="593"/>
    </location>
</feature>
<feature type="region of interest" description="Disordered" evidence="2">
    <location>
        <begin position="383"/>
        <end position="593"/>
    </location>
</feature>
<dbReference type="Proteomes" id="UP001154078">
    <property type="component" value="Chromosome 5"/>
</dbReference>
<evidence type="ECO:0000256" key="2">
    <source>
        <dbReference type="SAM" id="MobiDB-lite"/>
    </source>
</evidence>
<protein>
    <submittedName>
        <fullName evidence="3">Uncharacterized protein</fullName>
    </submittedName>
</protein>
<feature type="region of interest" description="Disordered" evidence="2">
    <location>
        <begin position="323"/>
        <end position="351"/>
    </location>
</feature>
<feature type="compositionally biased region" description="Basic and acidic residues" evidence="2">
    <location>
        <begin position="462"/>
        <end position="535"/>
    </location>
</feature>
<feature type="region of interest" description="Disordered" evidence="2">
    <location>
        <begin position="246"/>
        <end position="269"/>
    </location>
</feature>
<evidence type="ECO:0000313" key="3">
    <source>
        <dbReference type="EMBL" id="CAH0556623.1"/>
    </source>
</evidence>
<dbReference type="EMBL" id="OV121136">
    <property type="protein sequence ID" value="CAH0556623.1"/>
    <property type="molecule type" value="Genomic_DNA"/>
</dbReference>
<proteinExistence type="predicted"/>
<keyword evidence="4" id="KW-1185">Reference proteome</keyword>
<feature type="region of interest" description="Disordered" evidence="2">
    <location>
        <begin position="743"/>
        <end position="777"/>
    </location>
</feature>
<keyword evidence="1" id="KW-0175">Coiled coil</keyword>
<feature type="coiled-coil region" evidence="1">
    <location>
        <begin position="19"/>
        <end position="85"/>
    </location>
</feature>
<dbReference type="AlphaFoldDB" id="A0A9P0B6W1"/>
<evidence type="ECO:0000313" key="4">
    <source>
        <dbReference type="Proteomes" id="UP001154078"/>
    </source>
</evidence>
<feature type="compositionally biased region" description="Basic and acidic residues" evidence="2">
    <location>
        <begin position="104"/>
        <end position="178"/>
    </location>
</feature>
<feature type="compositionally biased region" description="Basic and acidic residues" evidence="2">
    <location>
        <begin position="327"/>
        <end position="351"/>
    </location>
</feature>
<feature type="compositionally biased region" description="Polar residues" evidence="2">
    <location>
        <begin position="260"/>
        <end position="269"/>
    </location>
</feature>
<feature type="compositionally biased region" description="Basic and acidic residues" evidence="2">
    <location>
        <begin position="542"/>
        <end position="555"/>
    </location>
</feature>
<evidence type="ECO:0000256" key="1">
    <source>
        <dbReference type="SAM" id="Coils"/>
    </source>
</evidence>
<gene>
    <name evidence="3" type="ORF">MELIAE_LOCUS7523</name>
</gene>
<feature type="compositionally biased region" description="Basic and acidic residues" evidence="2">
    <location>
        <begin position="383"/>
        <end position="406"/>
    </location>
</feature>
<organism evidence="3 4">
    <name type="scientific">Brassicogethes aeneus</name>
    <name type="common">Rape pollen beetle</name>
    <name type="synonym">Meligethes aeneus</name>
    <dbReference type="NCBI Taxonomy" id="1431903"/>
    <lineage>
        <taxon>Eukaryota</taxon>
        <taxon>Metazoa</taxon>
        <taxon>Ecdysozoa</taxon>
        <taxon>Arthropoda</taxon>
        <taxon>Hexapoda</taxon>
        <taxon>Insecta</taxon>
        <taxon>Pterygota</taxon>
        <taxon>Neoptera</taxon>
        <taxon>Endopterygota</taxon>
        <taxon>Coleoptera</taxon>
        <taxon>Polyphaga</taxon>
        <taxon>Cucujiformia</taxon>
        <taxon>Nitidulidae</taxon>
        <taxon>Meligethinae</taxon>
        <taxon>Brassicogethes</taxon>
    </lineage>
</organism>
<dbReference type="OrthoDB" id="1938039at2759"/>
<feature type="compositionally biased region" description="Low complexity" evidence="2">
    <location>
        <begin position="756"/>
        <end position="770"/>
    </location>
</feature>
<name>A0A9P0B6W1_BRAAE</name>
<reference evidence="3" key="1">
    <citation type="submission" date="2021-12" db="EMBL/GenBank/DDBJ databases">
        <authorList>
            <person name="King R."/>
        </authorList>
    </citation>
    <scope>NUCLEOTIDE SEQUENCE</scope>
</reference>
<sequence>MEYEDIYEDLPEFDLGQEMEKLKSRVKQLEDHIQNLQITYAKQEIELTEMKKSHEILKINISELYITAKREIDRKNKIIADLREERDNIVFRKKQYGDINFNKRNRDFDDKPVSKKQRYNDRDSDEKSSNGDSKNPIHFDSRGRDRNNSNQYRSRDKDNYRDRDKDQQLDRETDDKRPFINKRSSSIIDYKSEKLQRLEHREKYSDKKEYKNLDDKVNLTRKESKRDEKVSSRTFDNSVDLRSKLDKNNVKDNGSYKIPNKTQNKPQKSITINISDEDEEENCKNDKILEHSKNSTETVNSDKNVKKSLDILNEKDCKMEINSMQNNEKHLNKNDKKNHENKSKEVKSEKENILQKISVDKVKKEESEESVCKKSVAISNKDKQCSVDFKEEKLVHNKKKSKEEKQSSVLSKKSLEKTTINKEKSKEKGKTVDSKKSTEKTNINKEKLKEDENSSKGIGKYETNHKKSTDETNREKSKEDNKSSRDSKKEDADHKKSIEKTNTNKEKQKEYKRSEVFEKEKFFEETKVNKDKSKELCGVSREGNEKSESDPDEKPKNKRQKNKNEERRRTRSRTRDSIEERKKIKESIEKPKTDESKHVVIPLTDIAVDLRDKIKKEDMINKKDKSRKSNEKPLSTFENILTKKNLDEEFPELHLTHDGEIPILHLEEDHFKNVPLDENMQDKNILNLIDAMNITGSALECDVKFKNASDDNINAETLNATKEHSNDGLSFTNCLNKVTSTPNVGEDKSCNETVESSNNSKSDSINSNKIATAKRKRRRVVMSFADD</sequence>
<feature type="compositionally biased region" description="Basic and acidic residues" evidence="2">
    <location>
        <begin position="413"/>
        <end position="454"/>
    </location>
</feature>
<accession>A0A9P0B6W1</accession>
<feature type="region of interest" description="Disordered" evidence="2">
    <location>
        <begin position="102"/>
        <end position="185"/>
    </location>
</feature>